<sequence length="1005" mass="115271">MPFSRKVESFTKAVKQWNIDVFGNIFRKKKKLLARIAGIQKVLCRRTVPFLVNLEKELSQEYNEMLSIEEIFWRQKSRNTWLKEGDKNTRFFHLSTIVRRRRNKIEGLNDVDGKWKTNKQELHNVAVTYFKDLFKEKNVIGGAVVIPNLFPRIQSVDLDDLSRDVTEIEIKNALFSIGGLKAPGPDGMPAKFFQVHWSICKDDIIQLVMDCFSKSELPTNLNNVLIALIPKVTSPTSMKQMRPISLCNTLYKVISKIIVQRLRPLMSTLVSPTQVSFIPGRHINDNVVVAQELLHKFRSSKGQLGFMAWKIDLAKAYDKLQWKFIESVLWEVGLRDVMRECLDCFCANSGQEVSYEKSRLFCSPNTEFDLTNHLSDICGSPLTDDLGTYLGVPLIHSRVTWDTYKGLVEKVQLRLASWKSHTLSMAGRHTLIQSVSAALPIYTMQSVRLPMSICDTLDRLNRNFLWGHTEEKKKIHLVKWDQVCKPKSYGGLGLKRTALMNQGLLAKTGWRMLQEKDGLWAQVLNSKYLKDECIIQSIDHHFPVCSNTWRGILYGSQILSNGLKWRIGSGTQTSFWNDNWTGLGALSLKALKPIPINLQDLMVSDFLCATGWDLNIIQEFFTEDVKQKILGTHAGGIRSGNDRAIWNLSTNGEFTVKSAYQSLFSNGEDLSWPWKFIWHLQIPPKVKVFLWTLVHGRLLTNESRMQKGLSIDAHCPRCTCPIESMDHIFKGCNISITIWTATQHTCEFPSTFSLPFYDWLLINLKSKMKLQYDIPWGCFFAVGLWYIWKWRCSVIFDPHFKLPVWTTVVINHFTREYFDANKNHHPKPPRHMAYLCWKFPTKNWHKLNVDGSLHKDLGITCAGGVIRNDKGEWMNGFVANLSSGQVLEAELWGLIKGMDLAWNCGYRSLEIEMDSLVAVQLVLSPIDNIHPLFSLVANCQDLLERDWHVILTHVYRECNSVADMMASLGHCFDHGCRIFTSPPPEAIELYEADLLGFTKPRLVLS</sequence>
<gene>
    <name evidence="4" type="ORF">M0R45_031409</name>
</gene>
<feature type="domain" description="Reverse transcriptase zinc-binding" evidence="3">
    <location>
        <begin position="654"/>
        <end position="739"/>
    </location>
</feature>
<dbReference type="InterPro" id="IPR026960">
    <property type="entry name" value="RVT-Znf"/>
</dbReference>
<dbReference type="InterPro" id="IPR044730">
    <property type="entry name" value="RNase_H-like_dom_plant"/>
</dbReference>
<comment type="caution">
    <text evidence="4">The sequence shown here is derived from an EMBL/GenBank/DDBJ whole genome shotgun (WGS) entry which is preliminary data.</text>
</comment>
<dbReference type="CDD" id="cd01650">
    <property type="entry name" value="RT_nLTR_like"/>
    <property type="match status" value="1"/>
</dbReference>
<feature type="domain" description="RNase H type-1" evidence="2">
    <location>
        <begin position="848"/>
        <end position="967"/>
    </location>
</feature>
<dbReference type="CDD" id="cd06222">
    <property type="entry name" value="RNase_H_like"/>
    <property type="match status" value="1"/>
</dbReference>
<name>A0AAW1WED5_RUBAR</name>
<evidence type="ECO:0000259" key="3">
    <source>
        <dbReference type="Pfam" id="PF13966"/>
    </source>
</evidence>
<dbReference type="InterPro" id="IPR036397">
    <property type="entry name" value="RNaseH_sf"/>
</dbReference>
<dbReference type="InterPro" id="IPR012337">
    <property type="entry name" value="RNaseH-like_sf"/>
</dbReference>
<dbReference type="GO" id="GO:0004523">
    <property type="term" value="F:RNA-DNA hybrid ribonuclease activity"/>
    <property type="evidence" value="ECO:0007669"/>
    <property type="project" value="InterPro"/>
</dbReference>
<dbReference type="Gene3D" id="3.30.420.10">
    <property type="entry name" value="Ribonuclease H-like superfamily/Ribonuclease H"/>
    <property type="match status" value="1"/>
</dbReference>
<dbReference type="EMBL" id="JBEDUW010000006">
    <property type="protein sequence ID" value="KAK9922973.1"/>
    <property type="molecule type" value="Genomic_DNA"/>
</dbReference>
<accession>A0AAW1WED5</accession>
<evidence type="ECO:0000259" key="1">
    <source>
        <dbReference type="Pfam" id="PF00078"/>
    </source>
</evidence>
<evidence type="ECO:0000259" key="2">
    <source>
        <dbReference type="Pfam" id="PF13456"/>
    </source>
</evidence>
<dbReference type="Pfam" id="PF00078">
    <property type="entry name" value="RVT_1"/>
    <property type="match status" value="1"/>
</dbReference>
<dbReference type="InterPro" id="IPR000477">
    <property type="entry name" value="RT_dom"/>
</dbReference>
<dbReference type="AlphaFoldDB" id="A0AAW1WED5"/>
<dbReference type="SUPFAM" id="SSF56672">
    <property type="entry name" value="DNA/RNA polymerases"/>
    <property type="match status" value="1"/>
</dbReference>
<evidence type="ECO:0000313" key="4">
    <source>
        <dbReference type="EMBL" id="KAK9922973.1"/>
    </source>
</evidence>
<dbReference type="PANTHER" id="PTHR33116">
    <property type="entry name" value="REVERSE TRANSCRIPTASE ZINC-BINDING DOMAIN-CONTAINING PROTEIN-RELATED-RELATED"/>
    <property type="match status" value="1"/>
</dbReference>
<dbReference type="Proteomes" id="UP001457282">
    <property type="component" value="Unassembled WGS sequence"/>
</dbReference>
<dbReference type="InterPro" id="IPR002156">
    <property type="entry name" value="RNaseH_domain"/>
</dbReference>
<feature type="domain" description="Reverse transcriptase" evidence="1">
    <location>
        <begin position="229"/>
        <end position="359"/>
    </location>
</feature>
<proteinExistence type="predicted"/>
<keyword evidence="5" id="KW-1185">Reference proteome</keyword>
<dbReference type="Pfam" id="PF13966">
    <property type="entry name" value="zf-RVT"/>
    <property type="match status" value="1"/>
</dbReference>
<protein>
    <submittedName>
        <fullName evidence="4">Uncharacterized protein</fullName>
    </submittedName>
</protein>
<dbReference type="PANTHER" id="PTHR33116:SF78">
    <property type="entry name" value="OS12G0587133 PROTEIN"/>
    <property type="match status" value="1"/>
</dbReference>
<dbReference type="SUPFAM" id="SSF53098">
    <property type="entry name" value="Ribonuclease H-like"/>
    <property type="match status" value="1"/>
</dbReference>
<evidence type="ECO:0000313" key="5">
    <source>
        <dbReference type="Proteomes" id="UP001457282"/>
    </source>
</evidence>
<dbReference type="GO" id="GO:0003676">
    <property type="term" value="F:nucleic acid binding"/>
    <property type="evidence" value="ECO:0007669"/>
    <property type="project" value="InterPro"/>
</dbReference>
<dbReference type="InterPro" id="IPR043502">
    <property type="entry name" value="DNA/RNA_pol_sf"/>
</dbReference>
<reference evidence="4 5" key="1">
    <citation type="journal article" date="2023" name="G3 (Bethesda)">
        <title>A chromosome-length genome assembly and annotation of blackberry (Rubus argutus, cv. 'Hillquist').</title>
        <authorList>
            <person name="Bruna T."/>
            <person name="Aryal R."/>
            <person name="Dudchenko O."/>
            <person name="Sargent D.J."/>
            <person name="Mead D."/>
            <person name="Buti M."/>
            <person name="Cavallini A."/>
            <person name="Hytonen T."/>
            <person name="Andres J."/>
            <person name="Pham M."/>
            <person name="Weisz D."/>
            <person name="Mascagni F."/>
            <person name="Usai G."/>
            <person name="Natali L."/>
            <person name="Bassil N."/>
            <person name="Fernandez G.E."/>
            <person name="Lomsadze A."/>
            <person name="Armour M."/>
            <person name="Olukolu B."/>
            <person name="Poorten T."/>
            <person name="Britton C."/>
            <person name="Davik J."/>
            <person name="Ashrafi H."/>
            <person name="Aiden E.L."/>
            <person name="Borodovsky M."/>
            <person name="Worthington M."/>
        </authorList>
    </citation>
    <scope>NUCLEOTIDE SEQUENCE [LARGE SCALE GENOMIC DNA]</scope>
    <source>
        <strain evidence="4">PI 553951</strain>
    </source>
</reference>
<dbReference type="Pfam" id="PF13456">
    <property type="entry name" value="RVT_3"/>
    <property type="match status" value="1"/>
</dbReference>
<organism evidence="4 5">
    <name type="scientific">Rubus argutus</name>
    <name type="common">Southern blackberry</name>
    <dbReference type="NCBI Taxonomy" id="59490"/>
    <lineage>
        <taxon>Eukaryota</taxon>
        <taxon>Viridiplantae</taxon>
        <taxon>Streptophyta</taxon>
        <taxon>Embryophyta</taxon>
        <taxon>Tracheophyta</taxon>
        <taxon>Spermatophyta</taxon>
        <taxon>Magnoliopsida</taxon>
        <taxon>eudicotyledons</taxon>
        <taxon>Gunneridae</taxon>
        <taxon>Pentapetalae</taxon>
        <taxon>rosids</taxon>
        <taxon>fabids</taxon>
        <taxon>Rosales</taxon>
        <taxon>Rosaceae</taxon>
        <taxon>Rosoideae</taxon>
        <taxon>Rosoideae incertae sedis</taxon>
        <taxon>Rubus</taxon>
    </lineage>
</organism>